<dbReference type="OrthoDB" id="6195716at2"/>
<dbReference type="AlphaFoldDB" id="A0A437M0D1"/>
<evidence type="ECO:0000313" key="5">
    <source>
        <dbReference type="EMBL" id="RVT91036.1"/>
    </source>
</evidence>
<dbReference type="SUPFAM" id="SSF46785">
    <property type="entry name" value="Winged helix' DNA-binding domain"/>
    <property type="match status" value="1"/>
</dbReference>
<gene>
    <name evidence="5" type="ORF">EOD43_16030</name>
</gene>
<dbReference type="SMART" id="SM00347">
    <property type="entry name" value="HTH_MARR"/>
    <property type="match status" value="1"/>
</dbReference>
<dbReference type="GO" id="GO:0003677">
    <property type="term" value="F:DNA binding"/>
    <property type="evidence" value="ECO:0007669"/>
    <property type="project" value="UniProtKB-KW"/>
</dbReference>
<dbReference type="GO" id="GO:0003700">
    <property type="term" value="F:DNA-binding transcription factor activity"/>
    <property type="evidence" value="ECO:0007669"/>
    <property type="project" value="InterPro"/>
</dbReference>
<evidence type="ECO:0000256" key="3">
    <source>
        <dbReference type="ARBA" id="ARBA00023163"/>
    </source>
</evidence>
<evidence type="ECO:0000256" key="2">
    <source>
        <dbReference type="ARBA" id="ARBA00023125"/>
    </source>
</evidence>
<dbReference type="Gene3D" id="1.10.10.10">
    <property type="entry name" value="Winged helix-like DNA-binding domain superfamily/Winged helix DNA-binding domain"/>
    <property type="match status" value="1"/>
</dbReference>
<dbReference type="EMBL" id="SACN01000002">
    <property type="protein sequence ID" value="RVT91036.1"/>
    <property type="molecule type" value="Genomic_DNA"/>
</dbReference>
<sequence length="155" mass="17803">MRDPFYSKADFVPERSIGYLVHRLKKLGTARAEAMFADQDINLSQWIAMFHIRHRLAITAGEISKCLGHNSGAVTRMLDQLDERGLIVRIRDKADRRVVNLETTEAGQEMLDRLTPIMMDLWNDHLSIFTRDEAETLISLLHRLLGTLDDEDNKA</sequence>
<dbReference type="Pfam" id="PF12802">
    <property type="entry name" value="MarR_2"/>
    <property type="match status" value="1"/>
</dbReference>
<proteinExistence type="predicted"/>
<dbReference type="RefSeq" id="WP_127745051.1">
    <property type="nucleotide sequence ID" value="NZ_SACN01000002.1"/>
</dbReference>
<accession>A0A437M0D1</accession>
<reference evidence="5 6" key="1">
    <citation type="submission" date="2019-01" db="EMBL/GenBank/DDBJ databases">
        <authorList>
            <person name="Chen W.-M."/>
        </authorList>
    </citation>
    <scope>NUCLEOTIDE SEQUENCE [LARGE SCALE GENOMIC DNA]</scope>
    <source>
        <strain evidence="5 6">CCP-7</strain>
    </source>
</reference>
<keyword evidence="3" id="KW-0804">Transcription</keyword>
<organism evidence="5 6">
    <name type="scientific">Sphingomonas crocodyli</name>
    <dbReference type="NCBI Taxonomy" id="1979270"/>
    <lineage>
        <taxon>Bacteria</taxon>
        <taxon>Pseudomonadati</taxon>
        <taxon>Pseudomonadota</taxon>
        <taxon>Alphaproteobacteria</taxon>
        <taxon>Sphingomonadales</taxon>
        <taxon>Sphingomonadaceae</taxon>
        <taxon>Sphingomonas</taxon>
    </lineage>
</organism>
<keyword evidence="1" id="KW-0805">Transcription regulation</keyword>
<dbReference type="InterPro" id="IPR036390">
    <property type="entry name" value="WH_DNA-bd_sf"/>
</dbReference>
<keyword evidence="6" id="KW-1185">Reference proteome</keyword>
<dbReference type="Proteomes" id="UP000282971">
    <property type="component" value="Unassembled WGS sequence"/>
</dbReference>
<evidence type="ECO:0000259" key="4">
    <source>
        <dbReference type="PROSITE" id="PS50995"/>
    </source>
</evidence>
<dbReference type="PANTHER" id="PTHR42756:SF1">
    <property type="entry name" value="TRANSCRIPTIONAL REPRESSOR OF EMRAB OPERON"/>
    <property type="match status" value="1"/>
</dbReference>
<comment type="caution">
    <text evidence="5">The sequence shown here is derived from an EMBL/GenBank/DDBJ whole genome shotgun (WGS) entry which is preliminary data.</text>
</comment>
<protein>
    <submittedName>
        <fullName evidence="5">MarR family transcriptional regulator</fullName>
    </submittedName>
</protein>
<name>A0A437M0D1_9SPHN</name>
<evidence type="ECO:0000256" key="1">
    <source>
        <dbReference type="ARBA" id="ARBA00023015"/>
    </source>
</evidence>
<dbReference type="PROSITE" id="PS50995">
    <property type="entry name" value="HTH_MARR_2"/>
    <property type="match status" value="1"/>
</dbReference>
<evidence type="ECO:0000313" key="6">
    <source>
        <dbReference type="Proteomes" id="UP000282971"/>
    </source>
</evidence>
<dbReference type="InterPro" id="IPR036388">
    <property type="entry name" value="WH-like_DNA-bd_sf"/>
</dbReference>
<dbReference type="InterPro" id="IPR000835">
    <property type="entry name" value="HTH_MarR-typ"/>
</dbReference>
<feature type="domain" description="HTH marR-type" evidence="4">
    <location>
        <begin position="14"/>
        <end position="146"/>
    </location>
</feature>
<dbReference type="PRINTS" id="PR00598">
    <property type="entry name" value="HTHMARR"/>
</dbReference>
<dbReference type="PANTHER" id="PTHR42756">
    <property type="entry name" value="TRANSCRIPTIONAL REGULATOR, MARR"/>
    <property type="match status" value="1"/>
</dbReference>
<keyword evidence="2" id="KW-0238">DNA-binding</keyword>